<protein>
    <submittedName>
        <fullName evidence="1">Uncharacterized protein</fullName>
    </submittedName>
</protein>
<sequence length="114" mass="12598">MVPLQRFLTETPQPLHHSRRQISPSSTPSLLTTLTFEPFPQIVQIQALLPQALTNVQIITPVSSPISKTEGDGCPTFHCRPLTKQPKQPLARLPSRELLLLKSVTIPDPSGMVD</sequence>
<gene>
    <name evidence="1" type="ORF">Nepgr_003325</name>
</gene>
<dbReference type="AlphaFoldDB" id="A0AAD3XDQ2"/>
<keyword evidence="2" id="KW-1185">Reference proteome</keyword>
<evidence type="ECO:0000313" key="2">
    <source>
        <dbReference type="Proteomes" id="UP001279734"/>
    </source>
</evidence>
<dbReference type="Proteomes" id="UP001279734">
    <property type="component" value="Unassembled WGS sequence"/>
</dbReference>
<proteinExistence type="predicted"/>
<evidence type="ECO:0000313" key="1">
    <source>
        <dbReference type="EMBL" id="GMH01486.1"/>
    </source>
</evidence>
<organism evidence="1 2">
    <name type="scientific">Nepenthes gracilis</name>
    <name type="common">Slender pitcher plant</name>
    <dbReference type="NCBI Taxonomy" id="150966"/>
    <lineage>
        <taxon>Eukaryota</taxon>
        <taxon>Viridiplantae</taxon>
        <taxon>Streptophyta</taxon>
        <taxon>Embryophyta</taxon>
        <taxon>Tracheophyta</taxon>
        <taxon>Spermatophyta</taxon>
        <taxon>Magnoliopsida</taxon>
        <taxon>eudicotyledons</taxon>
        <taxon>Gunneridae</taxon>
        <taxon>Pentapetalae</taxon>
        <taxon>Caryophyllales</taxon>
        <taxon>Nepenthaceae</taxon>
        <taxon>Nepenthes</taxon>
    </lineage>
</organism>
<accession>A0AAD3XDQ2</accession>
<dbReference type="EMBL" id="BSYO01000003">
    <property type="protein sequence ID" value="GMH01486.1"/>
    <property type="molecule type" value="Genomic_DNA"/>
</dbReference>
<reference evidence="1" key="1">
    <citation type="submission" date="2023-05" db="EMBL/GenBank/DDBJ databases">
        <title>Nepenthes gracilis genome sequencing.</title>
        <authorList>
            <person name="Fukushima K."/>
        </authorList>
    </citation>
    <scope>NUCLEOTIDE SEQUENCE</scope>
    <source>
        <strain evidence="1">SING2019-196</strain>
    </source>
</reference>
<comment type="caution">
    <text evidence="1">The sequence shown here is derived from an EMBL/GenBank/DDBJ whole genome shotgun (WGS) entry which is preliminary data.</text>
</comment>
<name>A0AAD3XDQ2_NEPGR</name>